<dbReference type="SUPFAM" id="SSF141562">
    <property type="entry name" value="At5g01610-like"/>
    <property type="match status" value="1"/>
</dbReference>
<dbReference type="AlphaFoldDB" id="A0A8J5GSM5"/>
<dbReference type="Pfam" id="PF04398">
    <property type="entry name" value="DUF538"/>
    <property type="match status" value="1"/>
</dbReference>
<sequence>MISLPLPPLLLLLLLLLPLAAGDNAYEVLRSNGLPIGLLPKGVRDFSIDADGRFQAGLDAPCTATFESEVLYNASISGTISPGQIAALSGMSAQDLFLWFPVLAIRLDDNSSGIIHFDVGVVDKQFPLSLFEVPPDCVPLSLINPSTHDAKSIKTFLKNLQFERQDEESFNFGRVTTQSPAEAMARQIEALSNRRQLSDTITVQIEEGQGVVLLSIEGRSQLAFAGSVVGAFSIYSCLSERACRSDTDSHKLSADTGK</sequence>
<dbReference type="InterPro" id="IPR036758">
    <property type="entry name" value="At5g01610-like"/>
</dbReference>
<dbReference type="PANTHER" id="PTHR31676">
    <property type="entry name" value="T31J12.3 PROTEIN-RELATED"/>
    <property type="match status" value="1"/>
</dbReference>
<dbReference type="EMBL" id="JACMSC010000007">
    <property type="protein sequence ID" value="KAG6513518.1"/>
    <property type="molecule type" value="Genomic_DNA"/>
</dbReference>
<feature type="chain" id="PRO_5035310684" evidence="1">
    <location>
        <begin position="23"/>
        <end position="258"/>
    </location>
</feature>
<dbReference type="Proteomes" id="UP000734854">
    <property type="component" value="Unassembled WGS sequence"/>
</dbReference>
<comment type="caution">
    <text evidence="2">The sequence shown here is derived from an EMBL/GenBank/DDBJ whole genome shotgun (WGS) entry which is preliminary data.</text>
</comment>
<evidence type="ECO:0000313" key="3">
    <source>
        <dbReference type="Proteomes" id="UP000734854"/>
    </source>
</evidence>
<dbReference type="InterPro" id="IPR007493">
    <property type="entry name" value="DUF538"/>
</dbReference>
<evidence type="ECO:0000256" key="1">
    <source>
        <dbReference type="SAM" id="SignalP"/>
    </source>
</evidence>
<evidence type="ECO:0000313" key="2">
    <source>
        <dbReference type="EMBL" id="KAG6513518.1"/>
    </source>
</evidence>
<keyword evidence="1" id="KW-0732">Signal</keyword>
<proteinExistence type="predicted"/>
<name>A0A8J5GSM5_ZINOF</name>
<dbReference type="FunFam" id="2.30.240.10:FF:000002">
    <property type="entry name" value="Uncharacterized protein At3g07460"/>
    <property type="match status" value="1"/>
</dbReference>
<dbReference type="PANTHER" id="PTHR31676:SF110">
    <property type="entry name" value="TRANSMEMBRANE PROTEIN"/>
    <property type="match status" value="1"/>
</dbReference>
<keyword evidence="3" id="KW-1185">Reference proteome</keyword>
<organism evidence="2 3">
    <name type="scientific">Zingiber officinale</name>
    <name type="common">Ginger</name>
    <name type="synonym">Amomum zingiber</name>
    <dbReference type="NCBI Taxonomy" id="94328"/>
    <lineage>
        <taxon>Eukaryota</taxon>
        <taxon>Viridiplantae</taxon>
        <taxon>Streptophyta</taxon>
        <taxon>Embryophyta</taxon>
        <taxon>Tracheophyta</taxon>
        <taxon>Spermatophyta</taxon>
        <taxon>Magnoliopsida</taxon>
        <taxon>Liliopsida</taxon>
        <taxon>Zingiberales</taxon>
        <taxon>Zingiberaceae</taxon>
        <taxon>Zingiber</taxon>
    </lineage>
</organism>
<protein>
    <submittedName>
        <fullName evidence="2">Uncharacterized protein</fullName>
    </submittedName>
</protein>
<reference evidence="2 3" key="1">
    <citation type="submission" date="2020-08" db="EMBL/GenBank/DDBJ databases">
        <title>Plant Genome Project.</title>
        <authorList>
            <person name="Zhang R.-G."/>
        </authorList>
    </citation>
    <scope>NUCLEOTIDE SEQUENCE [LARGE SCALE GENOMIC DNA]</scope>
    <source>
        <tissue evidence="2">Rhizome</tissue>
    </source>
</reference>
<gene>
    <name evidence="2" type="ORF">ZIOFF_023849</name>
</gene>
<dbReference type="Gene3D" id="2.30.240.10">
    <property type="entry name" value="At5g01610-like"/>
    <property type="match status" value="1"/>
</dbReference>
<accession>A0A8J5GSM5</accession>
<feature type="signal peptide" evidence="1">
    <location>
        <begin position="1"/>
        <end position="22"/>
    </location>
</feature>